<proteinExistence type="predicted"/>
<dbReference type="STRING" id="296218.AWN68_08805"/>
<reference evidence="2 3" key="1">
    <citation type="submission" date="2016-01" db="EMBL/GenBank/DDBJ databases">
        <title>Genome sequencing of Roseivirga echinicomitans KMM 6058.</title>
        <authorList>
            <person name="Selvaratnam C."/>
            <person name="Thevarajoo S."/>
            <person name="Goh K.M."/>
            <person name="Ee R."/>
            <person name="Chan K.-G."/>
            <person name="Chong C.S."/>
        </authorList>
    </citation>
    <scope>NUCLEOTIDE SEQUENCE [LARGE SCALE GENOMIC DNA]</scope>
    <source>
        <strain evidence="2 3">KMM 6058</strain>
    </source>
</reference>
<feature type="transmembrane region" description="Helical" evidence="1">
    <location>
        <begin position="201"/>
        <end position="221"/>
    </location>
</feature>
<dbReference type="Proteomes" id="UP000075615">
    <property type="component" value="Unassembled WGS sequence"/>
</dbReference>
<name>A0A150X2G8_9BACT</name>
<gene>
    <name evidence="2" type="ORF">AWN68_08805</name>
</gene>
<feature type="transmembrane region" description="Helical" evidence="1">
    <location>
        <begin position="241"/>
        <end position="258"/>
    </location>
</feature>
<feature type="transmembrane region" description="Helical" evidence="1">
    <location>
        <begin position="332"/>
        <end position="354"/>
    </location>
</feature>
<evidence type="ECO:0000313" key="2">
    <source>
        <dbReference type="EMBL" id="KYG72792.1"/>
    </source>
</evidence>
<dbReference type="AlphaFoldDB" id="A0A150X2G8"/>
<feature type="transmembrane region" description="Helical" evidence="1">
    <location>
        <begin position="83"/>
        <end position="104"/>
    </location>
</feature>
<keyword evidence="1" id="KW-1133">Transmembrane helix</keyword>
<dbReference type="EMBL" id="LRDB01000050">
    <property type="protein sequence ID" value="KYG72792.1"/>
    <property type="molecule type" value="Genomic_DNA"/>
</dbReference>
<dbReference type="OrthoDB" id="246859at2"/>
<dbReference type="RefSeq" id="WP_068417331.1">
    <property type="nucleotide sequence ID" value="NZ_LRDB01000050.1"/>
</dbReference>
<feature type="transmembrane region" description="Helical" evidence="1">
    <location>
        <begin position="171"/>
        <end position="189"/>
    </location>
</feature>
<comment type="caution">
    <text evidence="2">The sequence shown here is derived from an EMBL/GenBank/DDBJ whole genome shotgun (WGS) entry which is preliminary data.</text>
</comment>
<sequence length="369" mass="41549">MKNIKKNNGLISNRRYVLINLLIRKEKNFLLIIAVSFLLSGIFYPYPAIAMWIGFALAAYSAVANDSIQTIGTFISSNGDKKWWLLWLYIGSIFLITVTISWVINDGDVTYQRLASKGFSEAPASFNFLQIAAPIFLLIITRLRMPVSTTFLLLSSFTTATGSILKVFEKSVIGYLIAFALAFLIWITLNKLMKGVFKGKAHVGWTVFQWVTSGFLWALWIMQDAANIAVFLPRSLSIGEFIAFGSTIFFGLGLIFFLKGDKIQQVIDEKSDVKDVRPATIIDLVYALILIWFTWVNTIPMSTTWVFIGLLGGRELGIRIRNKDKLKKTYRLILKDLSYVLIGLLISILVAIAANETLREELLQTLNAN</sequence>
<evidence type="ECO:0008006" key="4">
    <source>
        <dbReference type="Google" id="ProtNLM"/>
    </source>
</evidence>
<feature type="transmembrane region" description="Helical" evidence="1">
    <location>
        <begin position="29"/>
        <end position="46"/>
    </location>
</feature>
<keyword evidence="1" id="KW-0472">Membrane</keyword>
<keyword evidence="1" id="KW-0812">Transmembrane</keyword>
<feature type="transmembrane region" description="Helical" evidence="1">
    <location>
        <begin position="124"/>
        <end position="140"/>
    </location>
</feature>
<feature type="transmembrane region" description="Helical" evidence="1">
    <location>
        <begin position="302"/>
        <end position="320"/>
    </location>
</feature>
<feature type="transmembrane region" description="Helical" evidence="1">
    <location>
        <begin position="279"/>
        <end position="296"/>
    </location>
</feature>
<organism evidence="2 3">
    <name type="scientific">Roseivirga echinicomitans</name>
    <dbReference type="NCBI Taxonomy" id="296218"/>
    <lineage>
        <taxon>Bacteria</taxon>
        <taxon>Pseudomonadati</taxon>
        <taxon>Bacteroidota</taxon>
        <taxon>Cytophagia</taxon>
        <taxon>Cytophagales</taxon>
        <taxon>Roseivirgaceae</taxon>
        <taxon>Roseivirga</taxon>
    </lineage>
</organism>
<evidence type="ECO:0000313" key="3">
    <source>
        <dbReference type="Proteomes" id="UP000075615"/>
    </source>
</evidence>
<evidence type="ECO:0000256" key="1">
    <source>
        <dbReference type="SAM" id="Phobius"/>
    </source>
</evidence>
<keyword evidence="3" id="KW-1185">Reference proteome</keyword>
<accession>A0A150X2G8</accession>
<protein>
    <recommendedName>
        <fullName evidence="4">Phosphate/sulfate permease</fullName>
    </recommendedName>
</protein>